<accession>S7QAX5</accession>
<protein>
    <submittedName>
        <fullName evidence="1">Uncharacterized protein</fullName>
    </submittedName>
</protein>
<dbReference type="Proteomes" id="UP000052978">
    <property type="component" value="Unassembled WGS sequence"/>
</dbReference>
<sequence length="71" mass="7784">MVLLQDLAIEVNGEEFWSRAHADQMPADVVLGTNGDICERKRDGGKARQSALCGKNFFTPNGSSSCYCARF</sequence>
<organism evidence="1 2">
    <name type="scientific">Myotis brandtii</name>
    <name type="common">Brandt's bat</name>
    <dbReference type="NCBI Taxonomy" id="109478"/>
    <lineage>
        <taxon>Eukaryota</taxon>
        <taxon>Metazoa</taxon>
        <taxon>Chordata</taxon>
        <taxon>Craniata</taxon>
        <taxon>Vertebrata</taxon>
        <taxon>Euteleostomi</taxon>
        <taxon>Mammalia</taxon>
        <taxon>Eutheria</taxon>
        <taxon>Laurasiatheria</taxon>
        <taxon>Chiroptera</taxon>
        <taxon>Yangochiroptera</taxon>
        <taxon>Vespertilionidae</taxon>
        <taxon>Myotis</taxon>
    </lineage>
</organism>
<name>S7QAX5_MYOBR</name>
<reference evidence="1 2" key="1">
    <citation type="journal article" date="2013" name="Nat. Commun.">
        <title>Genome analysis reveals insights into physiology and longevity of the Brandt's bat Myotis brandtii.</title>
        <authorList>
            <person name="Seim I."/>
            <person name="Fang X."/>
            <person name="Xiong Z."/>
            <person name="Lobanov A.V."/>
            <person name="Huang Z."/>
            <person name="Ma S."/>
            <person name="Feng Y."/>
            <person name="Turanov A.A."/>
            <person name="Zhu Y."/>
            <person name="Lenz T.L."/>
            <person name="Gerashchenko M.V."/>
            <person name="Fan D."/>
            <person name="Hee Yim S."/>
            <person name="Yao X."/>
            <person name="Jordan D."/>
            <person name="Xiong Y."/>
            <person name="Ma Y."/>
            <person name="Lyapunov A.N."/>
            <person name="Chen G."/>
            <person name="Kulakova O.I."/>
            <person name="Sun Y."/>
            <person name="Lee S.G."/>
            <person name="Bronson R.T."/>
            <person name="Moskalev A.A."/>
            <person name="Sunyaev S.R."/>
            <person name="Zhang G."/>
            <person name="Krogh A."/>
            <person name="Wang J."/>
            <person name="Gladyshev V.N."/>
        </authorList>
    </citation>
    <scope>NUCLEOTIDE SEQUENCE [LARGE SCALE GENOMIC DNA]</scope>
</reference>
<gene>
    <name evidence="1" type="ORF">D623_10000369</name>
</gene>
<evidence type="ECO:0000313" key="2">
    <source>
        <dbReference type="Proteomes" id="UP000052978"/>
    </source>
</evidence>
<keyword evidence="2" id="KW-1185">Reference proteome</keyword>
<dbReference type="AlphaFoldDB" id="S7QAX5"/>
<proteinExistence type="predicted"/>
<dbReference type="EMBL" id="KE290758">
    <property type="protein sequence ID" value="EPQ20688.1"/>
    <property type="molecule type" value="Genomic_DNA"/>
</dbReference>
<evidence type="ECO:0000313" key="1">
    <source>
        <dbReference type="EMBL" id="EPQ20688.1"/>
    </source>
</evidence>